<dbReference type="InterPro" id="IPR035956">
    <property type="entry name" value="RimP_N_sf"/>
</dbReference>
<dbReference type="GO" id="GO:0005829">
    <property type="term" value="C:cytosol"/>
    <property type="evidence" value="ECO:0007669"/>
    <property type="project" value="TreeGrafter"/>
</dbReference>
<dbReference type="GO" id="GO:0006412">
    <property type="term" value="P:translation"/>
    <property type="evidence" value="ECO:0007669"/>
    <property type="project" value="TreeGrafter"/>
</dbReference>
<dbReference type="Pfam" id="PF02576">
    <property type="entry name" value="RimP_N"/>
    <property type="match status" value="1"/>
</dbReference>
<comment type="function">
    <text evidence="3">Required for maturation of 30S ribosomal subunits.</text>
</comment>
<dbReference type="Pfam" id="PF17384">
    <property type="entry name" value="DUF150_C"/>
    <property type="match status" value="1"/>
</dbReference>
<evidence type="ECO:0000259" key="5">
    <source>
        <dbReference type="Pfam" id="PF17384"/>
    </source>
</evidence>
<dbReference type="PATRIC" id="fig|1122985.7.peg.2541"/>
<dbReference type="PANTHER" id="PTHR33867">
    <property type="entry name" value="RIBOSOME MATURATION FACTOR RIMP"/>
    <property type="match status" value="1"/>
</dbReference>
<sequence>MRVPHFHYQQQQDMIDKNVVKQLVEQWLADKEYFLVDVETSPDSRIVVEIDHADGVWIEDCVELSRFIEEHLNRDEEDYELEVGSAGLGQPFKVPQQYVNFIGKEVEVLDKDGKKYKGTLKSVDGNDFVVTVNEKVKVEGKKRPVMQDVDHNFKMDGVKYTKYLIQF</sequence>
<feature type="domain" description="Ribosome maturation factor RimP C-terminal" evidence="5">
    <location>
        <begin position="93"/>
        <end position="135"/>
    </location>
</feature>
<dbReference type="InterPro" id="IPR028989">
    <property type="entry name" value="RimP_N"/>
</dbReference>
<dbReference type="PANTHER" id="PTHR33867:SF1">
    <property type="entry name" value="RIBOSOME MATURATION FACTOR RIMP"/>
    <property type="match status" value="1"/>
</dbReference>
<proteinExistence type="inferred from homology"/>
<evidence type="ECO:0000259" key="4">
    <source>
        <dbReference type="Pfam" id="PF02576"/>
    </source>
</evidence>
<dbReference type="Gene3D" id="3.30.300.70">
    <property type="entry name" value="RimP-like superfamily, N-terminal"/>
    <property type="match status" value="1"/>
</dbReference>
<dbReference type="HAMAP" id="MF_01077">
    <property type="entry name" value="RimP"/>
    <property type="match status" value="1"/>
</dbReference>
<comment type="caution">
    <text evidence="6">The sequence shown here is derived from an EMBL/GenBank/DDBJ whole genome shotgun (WGS) entry which is preliminary data.</text>
</comment>
<dbReference type="NCBIfam" id="NF002531">
    <property type="entry name" value="PRK02001.1"/>
    <property type="match status" value="1"/>
</dbReference>
<evidence type="ECO:0000256" key="2">
    <source>
        <dbReference type="ARBA" id="ARBA00022517"/>
    </source>
</evidence>
<evidence type="ECO:0000256" key="1">
    <source>
        <dbReference type="ARBA" id="ARBA00022490"/>
    </source>
</evidence>
<keyword evidence="7" id="KW-1185">Reference proteome</keyword>
<accession>A0A069QFE8</accession>
<dbReference type="InterPro" id="IPR028998">
    <property type="entry name" value="RimP_C"/>
</dbReference>
<evidence type="ECO:0000313" key="7">
    <source>
        <dbReference type="Proteomes" id="UP000027442"/>
    </source>
</evidence>
<dbReference type="EMBL" id="JNGW01000105">
    <property type="protein sequence ID" value="KDR51530.1"/>
    <property type="molecule type" value="Genomic_DNA"/>
</dbReference>
<dbReference type="HOGENOM" id="CLU_070525_3_1_10"/>
<dbReference type="InterPro" id="IPR003728">
    <property type="entry name" value="Ribosome_maturation_RimP"/>
</dbReference>
<organism evidence="6 7">
    <name type="scientific">Hoylesella loescheii DSM 19665 = JCM 12249 = ATCC 15930</name>
    <dbReference type="NCBI Taxonomy" id="1122985"/>
    <lineage>
        <taxon>Bacteria</taxon>
        <taxon>Pseudomonadati</taxon>
        <taxon>Bacteroidota</taxon>
        <taxon>Bacteroidia</taxon>
        <taxon>Bacteroidales</taxon>
        <taxon>Prevotellaceae</taxon>
        <taxon>Hoylesella</taxon>
    </lineage>
</organism>
<protein>
    <recommendedName>
        <fullName evidence="3">Ribosome maturation factor RimP</fullName>
    </recommendedName>
</protein>
<reference evidence="6 7" key="1">
    <citation type="submission" date="2013-08" db="EMBL/GenBank/DDBJ databases">
        <authorList>
            <person name="Weinstock G."/>
            <person name="Sodergren E."/>
            <person name="Wylie T."/>
            <person name="Fulton L."/>
            <person name="Fulton R."/>
            <person name="Fronick C."/>
            <person name="O'Laughlin M."/>
            <person name="Godfrey J."/>
            <person name="Miner T."/>
            <person name="Herter B."/>
            <person name="Appelbaum E."/>
            <person name="Cordes M."/>
            <person name="Lek S."/>
            <person name="Wollam A."/>
            <person name="Pepin K.H."/>
            <person name="Palsikar V.B."/>
            <person name="Mitreva M."/>
            <person name="Wilson R.K."/>
        </authorList>
    </citation>
    <scope>NUCLEOTIDE SEQUENCE [LARGE SCALE GENOMIC DNA]</scope>
    <source>
        <strain evidence="6 7">ATCC 15930</strain>
    </source>
</reference>
<gene>
    <name evidence="3" type="primary">rimP</name>
    <name evidence="6" type="ORF">HMPREF1991_02453</name>
</gene>
<keyword evidence="1 3" id="KW-0963">Cytoplasm</keyword>
<name>A0A069QFE8_HOYLO</name>
<dbReference type="AlphaFoldDB" id="A0A069QFE8"/>
<dbReference type="GO" id="GO:0000028">
    <property type="term" value="P:ribosomal small subunit assembly"/>
    <property type="evidence" value="ECO:0007669"/>
    <property type="project" value="TreeGrafter"/>
</dbReference>
<dbReference type="SUPFAM" id="SSF75420">
    <property type="entry name" value="YhbC-like, N-terminal domain"/>
    <property type="match status" value="1"/>
</dbReference>
<dbReference type="eggNOG" id="COG0779">
    <property type="taxonomic scope" value="Bacteria"/>
</dbReference>
<comment type="similarity">
    <text evidence="3">Belongs to the RimP family.</text>
</comment>
<comment type="subcellular location">
    <subcellularLocation>
        <location evidence="3">Cytoplasm</location>
    </subcellularLocation>
</comment>
<dbReference type="Proteomes" id="UP000027442">
    <property type="component" value="Unassembled WGS sequence"/>
</dbReference>
<evidence type="ECO:0000313" key="6">
    <source>
        <dbReference type="EMBL" id="KDR51530.1"/>
    </source>
</evidence>
<evidence type="ECO:0000256" key="3">
    <source>
        <dbReference type="HAMAP-Rule" id="MF_01077"/>
    </source>
</evidence>
<feature type="domain" description="Ribosome maturation factor RimP N-terminal" evidence="4">
    <location>
        <begin position="23"/>
        <end position="88"/>
    </location>
</feature>
<keyword evidence="2 3" id="KW-0690">Ribosome biogenesis</keyword>